<keyword evidence="2" id="KW-0732">Signal</keyword>
<sequence length="141" mass="15134">GICIEIALTLCGLVGGLTASPAVFRLEPAFALSGVFCEGGRDEQLPPADADEEEGGGLLHQGHPREGPRPTLRQGLPTRMRPSRRHPLQVVPGCLQVRDHRTGGRGSGRGAGLRQVLRHRRAAVVCLLLQRASHEDGLREC</sequence>
<feature type="region of interest" description="Disordered" evidence="1">
    <location>
        <begin position="42"/>
        <end position="84"/>
    </location>
</feature>
<evidence type="ECO:0000256" key="2">
    <source>
        <dbReference type="SAM" id="SignalP"/>
    </source>
</evidence>
<organism evidence="3">
    <name type="scientific">Anthurium amnicola</name>
    <dbReference type="NCBI Taxonomy" id="1678845"/>
    <lineage>
        <taxon>Eukaryota</taxon>
        <taxon>Viridiplantae</taxon>
        <taxon>Streptophyta</taxon>
        <taxon>Embryophyta</taxon>
        <taxon>Tracheophyta</taxon>
        <taxon>Spermatophyta</taxon>
        <taxon>Magnoliopsida</taxon>
        <taxon>Liliopsida</taxon>
        <taxon>Araceae</taxon>
        <taxon>Pothoideae</taxon>
        <taxon>Potheae</taxon>
        <taxon>Anthurium</taxon>
    </lineage>
</organism>
<gene>
    <name evidence="3" type="primary">trpC_10</name>
    <name evidence="3" type="ORF">g.64374</name>
</gene>
<evidence type="ECO:0000313" key="3">
    <source>
        <dbReference type="EMBL" id="JAT47776.1"/>
    </source>
</evidence>
<name>A0A1D1XZF0_9ARAE</name>
<feature type="signal peptide" evidence="2">
    <location>
        <begin position="1"/>
        <end position="19"/>
    </location>
</feature>
<protein>
    <submittedName>
        <fullName evidence="3">Anthranilate synthase component 2</fullName>
    </submittedName>
</protein>
<evidence type="ECO:0000256" key="1">
    <source>
        <dbReference type="SAM" id="MobiDB-lite"/>
    </source>
</evidence>
<proteinExistence type="predicted"/>
<dbReference type="EMBL" id="GDJX01020160">
    <property type="protein sequence ID" value="JAT47776.1"/>
    <property type="molecule type" value="Transcribed_RNA"/>
</dbReference>
<accession>A0A1D1XZF0</accession>
<feature type="non-terminal residue" evidence="3">
    <location>
        <position position="1"/>
    </location>
</feature>
<reference evidence="3" key="1">
    <citation type="submission" date="2015-07" db="EMBL/GenBank/DDBJ databases">
        <title>Transcriptome Assembly of Anthurium amnicola.</title>
        <authorList>
            <person name="Suzuki J."/>
        </authorList>
    </citation>
    <scope>NUCLEOTIDE SEQUENCE</scope>
</reference>
<feature type="chain" id="PRO_5008899832" evidence="2">
    <location>
        <begin position="20"/>
        <end position="141"/>
    </location>
</feature>
<dbReference type="AlphaFoldDB" id="A0A1D1XZF0"/>